<evidence type="ECO:0000256" key="3">
    <source>
        <dbReference type="ARBA" id="ARBA00022475"/>
    </source>
</evidence>
<comment type="caution">
    <text evidence="9">The sequence shown here is derived from an EMBL/GenBank/DDBJ whole genome shotgun (WGS) entry which is preliminary data.</text>
</comment>
<dbReference type="PANTHER" id="PTHR30193">
    <property type="entry name" value="ABC TRANSPORTER PERMEASE PROTEIN"/>
    <property type="match status" value="1"/>
</dbReference>
<dbReference type="SUPFAM" id="SSF161098">
    <property type="entry name" value="MetI-like"/>
    <property type="match status" value="1"/>
</dbReference>
<keyword evidence="3" id="KW-1003">Cell membrane</keyword>
<dbReference type="CDD" id="cd06261">
    <property type="entry name" value="TM_PBP2"/>
    <property type="match status" value="1"/>
</dbReference>
<dbReference type="GO" id="GO:0005886">
    <property type="term" value="C:plasma membrane"/>
    <property type="evidence" value="ECO:0007669"/>
    <property type="project" value="UniProtKB-SubCell"/>
</dbReference>
<evidence type="ECO:0000256" key="6">
    <source>
        <dbReference type="ARBA" id="ARBA00023136"/>
    </source>
</evidence>
<accession>A0A6B0YQC1</accession>
<comment type="subcellular location">
    <subcellularLocation>
        <location evidence="1 7">Cell membrane</location>
        <topology evidence="1 7">Multi-pass membrane protein</topology>
    </subcellularLocation>
</comment>
<evidence type="ECO:0000256" key="2">
    <source>
        <dbReference type="ARBA" id="ARBA00022448"/>
    </source>
</evidence>
<dbReference type="PANTHER" id="PTHR30193:SF41">
    <property type="entry name" value="DIACETYLCHITOBIOSE UPTAKE SYSTEM PERMEASE PROTEIN NGCF"/>
    <property type="match status" value="1"/>
</dbReference>
<dbReference type="GO" id="GO:0055085">
    <property type="term" value="P:transmembrane transport"/>
    <property type="evidence" value="ECO:0007669"/>
    <property type="project" value="InterPro"/>
</dbReference>
<keyword evidence="5 7" id="KW-1133">Transmembrane helix</keyword>
<evidence type="ECO:0000259" key="8">
    <source>
        <dbReference type="PROSITE" id="PS50928"/>
    </source>
</evidence>
<dbReference type="AlphaFoldDB" id="A0A6B0YQC1"/>
<feature type="transmembrane region" description="Helical" evidence="7">
    <location>
        <begin position="205"/>
        <end position="225"/>
    </location>
</feature>
<dbReference type="Gene3D" id="1.10.3720.10">
    <property type="entry name" value="MetI-like"/>
    <property type="match status" value="1"/>
</dbReference>
<dbReference type="PROSITE" id="PS50928">
    <property type="entry name" value="ABC_TM1"/>
    <property type="match status" value="1"/>
</dbReference>
<feature type="transmembrane region" description="Helical" evidence="7">
    <location>
        <begin position="64"/>
        <end position="86"/>
    </location>
</feature>
<gene>
    <name evidence="9" type="ORF">F4Y42_07640</name>
</gene>
<name>A0A6B0YQC1_9CHLR</name>
<keyword evidence="4 7" id="KW-0812">Transmembrane</keyword>
<dbReference type="InterPro" id="IPR051393">
    <property type="entry name" value="ABC_transporter_permease"/>
</dbReference>
<feature type="transmembrane region" description="Helical" evidence="7">
    <location>
        <begin position="98"/>
        <end position="117"/>
    </location>
</feature>
<dbReference type="EMBL" id="VXRG01000066">
    <property type="protein sequence ID" value="MXY93304.1"/>
    <property type="molecule type" value="Genomic_DNA"/>
</dbReference>
<keyword evidence="2 7" id="KW-0813">Transport</keyword>
<dbReference type="Pfam" id="PF00528">
    <property type="entry name" value="BPD_transp_1"/>
    <property type="match status" value="1"/>
</dbReference>
<evidence type="ECO:0000313" key="9">
    <source>
        <dbReference type="EMBL" id="MXY93304.1"/>
    </source>
</evidence>
<reference evidence="9" key="1">
    <citation type="submission" date="2019-09" db="EMBL/GenBank/DDBJ databases">
        <title>Characterisation of the sponge microbiome using genome-centric metagenomics.</title>
        <authorList>
            <person name="Engelberts J.P."/>
            <person name="Robbins S.J."/>
            <person name="De Goeij J.M."/>
            <person name="Aranda M."/>
            <person name="Bell S.C."/>
            <person name="Webster N.S."/>
        </authorList>
    </citation>
    <scope>NUCLEOTIDE SEQUENCE</scope>
    <source>
        <strain evidence="9">SB0664_bin_27</strain>
    </source>
</reference>
<dbReference type="InterPro" id="IPR035906">
    <property type="entry name" value="MetI-like_sf"/>
</dbReference>
<feature type="transmembrane region" description="Helical" evidence="7">
    <location>
        <begin position="157"/>
        <end position="174"/>
    </location>
</feature>
<feature type="transmembrane region" description="Helical" evidence="7">
    <location>
        <begin position="252"/>
        <end position="276"/>
    </location>
</feature>
<feature type="domain" description="ABC transmembrane type-1" evidence="8">
    <location>
        <begin position="60"/>
        <end position="273"/>
    </location>
</feature>
<evidence type="ECO:0000256" key="4">
    <source>
        <dbReference type="ARBA" id="ARBA00022692"/>
    </source>
</evidence>
<keyword evidence="6 7" id="KW-0472">Membrane</keyword>
<protein>
    <submittedName>
        <fullName evidence="9">Sugar ABC transporter permease</fullName>
    </submittedName>
</protein>
<evidence type="ECO:0000256" key="7">
    <source>
        <dbReference type="RuleBase" id="RU363032"/>
    </source>
</evidence>
<evidence type="ECO:0000256" key="5">
    <source>
        <dbReference type="ARBA" id="ARBA00022989"/>
    </source>
</evidence>
<dbReference type="InterPro" id="IPR000515">
    <property type="entry name" value="MetI-like"/>
</dbReference>
<evidence type="ECO:0000256" key="1">
    <source>
        <dbReference type="ARBA" id="ARBA00004651"/>
    </source>
</evidence>
<proteinExistence type="inferred from homology"/>
<comment type="similarity">
    <text evidence="7">Belongs to the binding-protein-dependent transport system permease family.</text>
</comment>
<sequence length="283" mass="31925">MPWLFIAPITLLHLVVVVGPSVAGMYYSLTEWSGIGQAEFVGLDNFRELFFEDRNFLLALRHNLMWLAFFLTVPFVMALAVAALLAQVRIGSMAIRTAFFIPYVLPSVVVASIWRMLLDPRLGFGVALENWGIKGLAYPYLGDKNTALAAIAFVDNWHWWGFLMILFLTAMQSIPSDLYDAAKIDGANRWQEFLHVTLPGIRPTIFFMLMMTAIWSFLVFDYVWILTHGGPAGSSEMLATYLYKQAFQRFEAGYGAAIGITMSAIAGIMATIFVFFRRRGWDV</sequence>
<organism evidence="9">
    <name type="scientific">Caldilineaceae bacterium SB0664_bin_27</name>
    <dbReference type="NCBI Taxonomy" id="2605260"/>
    <lineage>
        <taxon>Bacteria</taxon>
        <taxon>Bacillati</taxon>
        <taxon>Chloroflexota</taxon>
        <taxon>Caldilineae</taxon>
        <taxon>Caldilineales</taxon>
        <taxon>Caldilineaceae</taxon>
    </lineage>
</organism>